<dbReference type="GO" id="GO:0003700">
    <property type="term" value="F:DNA-binding transcription factor activity"/>
    <property type="evidence" value="ECO:0007669"/>
    <property type="project" value="InterPro"/>
</dbReference>
<evidence type="ECO:0000256" key="2">
    <source>
        <dbReference type="ARBA" id="ARBA00023125"/>
    </source>
</evidence>
<evidence type="ECO:0000256" key="1">
    <source>
        <dbReference type="ARBA" id="ARBA00023015"/>
    </source>
</evidence>
<evidence type="ECO:0000256" key="4">
    <source>
        <dbReference type="SAM" id="MobiDB-lite"/>
    </source>
</evidence>
<dbReference type="PANTHER" id="PTHR11019">
    <property type="entry name" value="HTH-TYPE TRANSCRIPTIONAL REGULATOR NIMR"/>
    <property type="match status" value="1"/>
</dbReference>
<dbReference type="PROSITE" id="PS00041">
    <property type="entry name" value="HTH_ARAC_FAMILY_1"/>
    <property type="match status" value="1"/>
</dbReference>
<keyword evidence="1" id="KW-0805">Transcription regulation</keyword>
<accession>A0A380P5E1</accession>
<reference evidence="6 7" key="1">
    <citation type="submission" date="2018-06" db="EMBL/GenBank/DDBJ databases">
        <authorList>
            <consortium name="Pathogen Informatics"/>
            <person name="Doyle S."/>
        </authorList>
    </citation>
    <scope>NUCLEOTIDE SEQUENCE [LARGE SCALE GENOMIC DNA]</scope>
    <source>
        <strain evidence="6 7">NCTC7807</strain>
    </source>
</reference>
<evidence type="ECO:0000313" key="7">
    <source>
        <dbReference type="Proteomes" id="UP000254150"/>
    </source>
</evidence>
<dbReference type="Gene3D" id="1.10.10.60">
    <property type="entry name" value="Homeodomain-like"/>
    <property type="match status" value="1"/>
</dbReference>
<dbReference type="PANTHER" id="PTHR11019:SF199">
    <property type="entry name" value="HTH-TYPE TRANSCRIPTIONAL REGULATOR NIMR"/>
    <property type="match status" value="1"/>
</dbReference>
<keyword evidence="2 6" id="KW-0238">DNA-binding</keyword>
<dbReference type="PROSITE" id="PS01124">
    <property type="entry name" value="HTH_ARAC_FAMILY_2"/>
    <property type="match status" value="1"/>
</dbReference>
<sequence>MRCQEYGYGLGRPEGIFVLRYQSEGPLEFGAIARQDFLHQLYWSPDGALSALHGGDARFLGPGEAFWAQRAVSHEVRAADRQTVYRICLRQVPPGLAELRAGPVVVSVETGRLIRDLARSGVTEADALADRARIMAALAPYSPAGRDSGDGPAPGAPASGHGSGHALRVARALAHDPSDARELAAWAAQLHISAKTLQRDFQREFGMPYTRWRTRLRLSAARALLGTEPVTRIARRVGYASPSAFVAAFAKEYGQTPARYTRSGAGGGRS</sequence>
<dbReference type="InterPro" id="IPR018062">
    <property type="entry name" value="HTH_AraC-typ_CS"/>
</dbReference>
<dbReference type="EMBL" id="UHID01000007">
    <property type="protein sequence ID" value="SUP60087.1"/>
    <property type="molecule type" value="Genomic_DNA"/>
</dbReference>
<name>A0A380P5E1_STRGR</name>
<evidence type="ECO:0000256" key="3">
    <source>
        <dbReference type="ARBA" id="ARBA00023163"/>
    </source>
</evidence>
<dbReference type="GO" id="GO:0043565">
    <property type="term" value="F:sequence-specific DNA binding"/>
    <property type="evidence" value="ECO:0007669"/>
    <property type="project" value="InterPro"/>
</dbReference>
<evidence type="ECO:0000313" key="6">
    <source>
        <dbReference type="EMBL" id="SUP60087.1"/>
    </source>
</evidence>
<proteinExistence type="predicted"/>
<dbReference type="AlphaFoldDB" id="A0A380P5E1"/>
<dbReference type="InterPro" id="IPR018060">
    <property type="entry name" value="HTH_AraC"/>
</dbReference>
<dbReference type="InterPro" id="IPR009057">
    <property type="entry name" value="Homeodomain-like_sf"/>
</dbReference>
<dbReference type="RefSeq" id="WP_115069199.1">
    <property type="nucleotide sequence ID" value="NZ_UHID01000007.1"/>
</dbReference>
<dbReference type="SUPFAM" id="SSF46689">
    <property type="entry name" value="Homeodomain-like"/>
    <property type="match status" value="2"/>
</dbReference>
<evidence type="ECO:0000259" key="5">
    <source>
        <dbReference type="PROSITE" id="PS01124"/>
    </source>
</evidence>
<dbReference type="PRINTS" id="PR00032">
    <property type="entry name" value="HTHARAC"/>
</dbReference>
<dbReference type="Proteomes" id="UP000254150">
    <property type="component" value="Unassembled WGS sequence"/>
</dbReference>
<feature type="region of interest" description="Disordered" evidence="4">
    <location>
        <begin position="143"/>
        <end position="164"/>
    </location>
</feature>
<dbReference type="InterPro" id="IPR020449">
    <property type="entry name" value="Tscrpt_reg_AraC-type_HTH"/>
</dbReference>
<gene>
    <name evidence="6" type="primary">ripA_1</name>
    <name evidence="6" type="ORF">NCTC7807_04151</name>
</gene>
<dbReference type="GeneID" id="95068918"/>
<keyword evidence="3" id="KW-0804">Transcription</keyword>
<dbReference type="Pfam" id="PF12833">
    <property type="entry name" value="HTH_18"/>
    <property type="match status" value="1"/>
</dbReference>
<organism evidence="6 7">
    <name type="scientific">Streptomyces griseus</name>
    <dbReference type="NCBI Taxonomy" id="1911"/>
    <lineage>
        <taxon>Bacteria</taxon>
        <taxon>Bacillati</taxon>
        <taxon>Actinomycetota</taxon>
        <taxon>Actinomycetes</taxon>
        <taxon>Kitasatosporales</taxon>
        <taxon>Streptomycetaceae</taxon>
        <taxon>Streptomyces</taxon>
    </lineage>
</organism>
<protein>
    <submittedName>
        <fullName evidence="6">AraC-type DNA-binding domain-containing protein</fullName>
    </submittedName>
</protein>
<feature type="domain" description="HTH araC/xylS-type" evidence="5">
    <location>
        <begin position="167"/>
        <end position="263"/>
    </location>
</feature>
<dbReference type="SMART" id="SM00342">
    <property type="entry name" value="HTH_ARAC"/>
    <property type="match status" value="1"/>
</dbReference>